<dbReference type="Proteomes" id="UP001056120">
    <property type="component" value="Linkage Group LG29"/>
</dbReference>
<sequence>MGWGRWGRQAVATWSGVAGWRRSALAAWWGVRVGVVDGGGWGGGRQQDVAMWWGVAWCGGGWQRMRVAGGADKLPSSSWNPNPFRHHPHRTENKSALGGVDR</sequence>
<proteinExistence type="predicted"/>
<accession>A0ACB8XWN8</accession>
<gene>
    <name evidence="1" type="ORF">L1987_85240</name>
</gene>
<protein>
    <submittedName>
        <fullName evidence="1">Uncharacterized protein</fullName>
    </submittedName>
</protein>
<reference evidence="1 2" key="2">
    <citation type="journal article" date="2022" name="Mol. Ecol. Resour.">
        <title>The genomes of chicory, endive, great burdock and yacon provide insights into Asteraceae paleo-polyploidization history and plant inulin production.</title>
        <authorList>
            <person name="Fan W."/>
            <person name="Wang S."/>
            <person name="Wang H."/>
            <person name="Wang A."/>
            <person name="Jiang F."/>
            <person name="Liu H."/>
            <person name="Zhao H."/>
            <person name="Xu D."/>
            <person name="Zhang Y."/>
        </authorList>
    </citation>
    <scope>NUCLEOTIDE SEQUENCE [LARGE SCALE GENOMIC DNA]</scope>
    <source>
        <strain evidence="2">cv. Yunnan</strain>
        <tissue evidence="1">Leaves</tissue>
    </source>
</reference>
<reference evidence="2" key="1">
    <citation type="journal article" date="2022" name="Mol. Ecol. Resour.">
        <title>The genomes of chicory, endive, great burdock and yacon provide insights into Asteraceae palaeo-polyploidization history and plant inulin production.</title>
        <authorList>
            <person name="Fan W."/>
            <person name="Wang S."/>
            <person name="Wang H."/>
            <person name="Wang A."/>
            <person name="Jiang F."/>
            <person name="Liu H."/>
            <person name="Zhao H."/>
            <person name="Xu D."/>
            <person name="Zhang Y."/>
        </authorList>
    </citation>
    <scope>NUCLEOTIDE SEQUENCE [LARGE SCALE GENOMIC DNA]</scope>
    <source>
        <strain evidence="2">cv. Yunnan</strain>
    </source>
</reference>
<comment type="caution">
    <text evidence="1">The sequence shown here is derived from an EMBL/GenBank/DDBJ whole genome shotgun (WGS) entry which is preliminary data.</text>
</comment>
<evidence type="ECO:0000313" key="1">
    <source>
        <dbReference type="EMBL" id="KAI3675648.1"/>
    </source>
</evidence>
<evidence type="ECO:0000313" key="2">
    <source>
        <dbReference type="Proteomes" id="UP001056120"/>
    </source>
</evidence>
<organism evidence="1 2">
    <name type="scientific">Smallanthus sonchifolius</name>
    <dbReference type="NCBI Taxonomy" id="185202"/>
    <lineage>
        <taxon>Eukaryota</taxon>
        <taxon>Viridiplantae</taxon>
        <taxon>Streptophyta</taxon>
        <taxon>Embryophyta</taxon>
        <taxon>Tracheophyta</taxon>
        <taxon>Spermatophyta</taxon>
        <taxon>Magnoliopsida</taxon>
        <taxon>eudicotyledons</taxon>
        <taxon>Gunneridae</taxon>
        <taxon>Pentapetalae</taxon>
        <taxon>asterids</taxon>
        <taxon>campanulids</taxon>
        <taxon>Asterales</taxon>
        <taxon>Asteraceae</taxon>
        <taxon>Asteroideae</taxon>
        <taxon>Heliantheae alliance</taxon>
        <taxon>Millerieae</taxon>
        <taxon>Smallanthus</taxon>
    </lineage>
</organism>
<keyword evidence="2" id="KW-1185">Reference proteome</keyword>
<name>A0ACB8XWN8_9ASTR</name>
<dbReference type="EMBL" id="CM042046">
    <property type="protein sequence ID" value="KAI3675648.1"/>
    <property type="molecule type" value="Genomic_DNA"/>
</dbReference>